<gene>
    <name evidence="2" type="ORF">METZ01_LOCUS496936</name>
</gene>
<accession>A0A383DHX9</accession>
<reference evidence="2" key="1">
    <citation type="submission" date="2018-05" db="EMBL/GenBank/DDBJ databases">
        <authorList>
            <person name="Lanie J.A."/>
            <person name="Ng W.-L."/>
            <person name="Kazmierczak K.M."/>
            <person name="Andrzejewski T.M."/>
            <person name="Davidsen T.M."/>
            <person name="Wayne K.J."/>
            <person name="Tettelin H."/>
            <person name="Glass J.I."/>
            <person name="Rusch D."/>
            <person name="Podicherti R."/>
            <person name="Tsui H.-C.T."/>
            <person name="Winkler M.E."/>
        </authorList>
    </citation>
    <scope>NUCLEOTIDE SEQUENCE</scope>
</reference>
<organism evidence="2">
    <name type="scientific">marine metagenome</name>
    <dbReference type="NCBI Taxonomy" id="408172"/>
    <lineage>
        <taxon>unclassified sequences</taxon>
        <taxon>metagenomes</taxon>
        <taxon>ecological metagenomes</taxon>
    </lineage>
</organism>
<dbReference type="Gene3D" id="3.30.530.20">
    <property type="match status" value="1"/>
</dbReference>
<protein>
    <recommendedName>
        <fullName evidence="1">START-like domain-containing protein</fullName>
    </recommendedName>
</protein>
<feature type="domain" description="START-like" evidence="1">
    <location>
        <begin position="1"/>
        <end position="127"/>
    </location>
</feature>
<dbReference type="AlphaFoldDB" id="A0A383DHX9"/>
<evidence type="ECO:0000313" key="2">
    <source>
        <dbReference type="EMBL" id="SVE44082.1"/>
    </source>
</evidence>
<dbReference type="InterPro" id="IPR023393">
    <property type="entry name" value="START-like_dom_sf"/>
</dbReference>
<dbReference type="Pfam" id="PF19569">
    <property type="entry name" value="START_2"/>
    <property type="match status" value="1"/>
</dbReference>
<name>A0A383DHX9_9ZZZZ</name>
<proteinExistence type="predicted"/>
<evidence type="ECO:0000259" key="1">
    <source>
        <dbReference type="Pfam" id="PF19569"/>
    </source>
</evidence>
<dbReference type="SUPFAM" id="SSF55961">
    <property type="entry name" value="Bet v1-like"/>
    <property type="match status" value="1"/>
</dbReference>
<dbReference type="InterPro" id="IPR045736">
    <property type="entry name" value="START_2"/>
</dbReference>
<dbReference type="EMBL" id="UINC01217473">
    <property type="protein sequence ID" value="SVE44082.1"/>
    <property type="molecule type" value="Genomic_DNA"/>
</dbReference>
<sequence length="128" mass="15312">MSELIKYQLEYPIHSSINILYKRLFTPSGLSEWFADDVHIRNNVYTFFWDGSKQEAKLIKKKENLFVRFHWLDNKDEEDYFEFLIQVDDLTNDVSLIVTDFAEDEDEKEENTLLWDTQVENLKHALGS</sequence>